<dbReference type="Proteomes" id="UP001284601">
    <property type="component" value="Unassembled WGS sequence"/>
</dbReference>
<evidence type="ECO:0000313" key="3">
    <source>
        <dbReference type="EMBL" id="MDW5596321.1"/>
    </source>
</evidence>
<dbReference type="GO" id="GO:0004733">
    <property type="term" value="F:pyridoxamine phosphate oxidase activity"/>
    <property type="evidence" value="ECO:0007669"/>
    <property type="project" value="UniProtKB-EC"/>
</dbReference>
<sequence length="226" mass="25308">MSSEPYHEGSRALQDRFDTRRLADRGAELMFVPEPRIGPRERAFVERMEMVFVGTADADGIPHCSYKGGAPGFVRVLDERTLAIPNYDGNGFFDSWGNVAVNPNVDLLFIDFEADSPWRLRIKGTAALEFDGPLLADYREAQFVVRITPTRIYPVCPRYVHQMEIVRRSRFVPDDDAAPTPVAQWKLDGAEVPPEVLAADDPSRRESERLRDGGAPQPPTHGPFPG</sequence>
<dbReference type="RefSeq" id="WP_318598703.1">
    <property type="nucleotide sequence ID" value="NZ_JAWSTH010000052.1"/>
</dbReference>
<keyword evidence="4" id="KW-1185">Reference proteome</keyword>
<evidence type="ECO:0000259" key="2">
    <source>
        <dbReference type="Pfam" id="PF01243"/>
    </source>
</evidence>
<evidence type="ECO:0000313" key="4">
    <source>
        <dbReference type="Proteomes" id="UP001284601"/>
    </source>
</evidence>
<dbReference type="EC" id="1.-.-.-" evidence="3"/>
<reference evidence="4" key="1">
    <citation type="submission" date="2023-07" db="EMBL/GenBank/DDBJ databases">
        <title>Conexibacter stalactiti sp. nov., isolated from stalactites in a lava cave and emended description of the genus Conexibacter.</title>
        <authorList>
            <person name="Lee S.D."/>
        </authorList>
    </citation>
    <scope>NUCLEOTIDE SEQUENCE [LARGE SCALE GENOMIC DNA]</scope>
    <source>
        <strain evidence="4">KCTC 39840</strain>
    </source>
</reference>
<comment type="caution">
    <text evidence="3">The sequence shown here is derived from an EMBL/GenBank/DDBJ whole genome shotgun (WGS) entry which is preliminary data.</text>
</comment>
<accession>A0ABU4HSP8</accession>
<proteinExistence type="predicted"/>
<feature type="domain" description="Pyridoxamine 5'-phosphate oxidase N-terminal" evidence="2">
    <location>
        <begin position="41"/>
        <end position="143"/>
    </location>
</feature>
<evidence type="ECO:0000256" key="1">
    <source>
        <dbReference type="SAM" id="MobiDB-lite"/>
    </source>
</evidence>
<dbReference type="EMBL" id="JAWSTH010000052">
    <property type="protein sequence ID" value="MDW5596321.1"/>
    <property type="molecule type" value="Genomic_DNA"/>
</dbReference>
<protein>
    <submittedName>
        <fullName evidence="3">Pyridoxamine 5'-phosphate oxidase family protein</fullName>
        <ecNumber evidence="3">1.-.-.-</ecNumber>
        <ecNumber evidence="3">1.4.3.5</ecNumber>
    </submittedName>
</protein>
<dbReference type="InterPro" id="IPR011576">
    <property type="entry name" value="Pyridox_Oxase_N"/>
</dbReference>
<organism evidence="3 4">
    <name type="scientific">Conexibacter stalactiti</name>
    <dbReference type="NCBI Taxonomy" id="1940611"/>
    <lineage>
        <taxon>Bacteria</taxon>
        <taxon>Bacillati</taxon>
        <taxon>Actinomycetota</taxon>
        <taxon>Thermoleophilia</taxon>
        <taxon>Solirubrobacterales</taxon>
        <taxon>Conexibacteraceae</taxon>
        <taxon>Conexibacter</taxon>
    </lineage>
</organism>
<name>A0ABU4HSP8_9ACTN</name>
<feature type="compositionally biased region" description="Basic and acidic residues" evidence="1">
    <location>
        <begin position="201"/>
        <end position="212"/>
    </location>
</feature>
<dbReference type="Gene3D" id="2.30.110.10">
    <property type="entry name" value="Electron Transport, Fmn-binding Protein, Chain A"/>
    <property type="match status" value="1"/>
</dbReference>
<dbReference type="EC" id="1.4.3.5" evidence="3"/>
<reference evidence="3 4" key="2">
    <citation type="submission" date="2023-10" db="EMBL/GenBank/DDBJ databases">
        <authorList>
            <person name="Han X.F."/>
        </authorList>
    </citation>
    <scope>NUCLEOTIDE SEQUENCE [LARGE SCALE GENOMIC DNA]</scope>
    <source>
        <strain evidence="3 4">KCTC 39840</strain>
    </source>
</reference>
<dbReference type="Pfam" id="PF01243">
    <property type="entry name" value="PNPOx_N"/>
    <property type="match status" value="1"/>
</dbReference>
<dbReference type="PANTHER" id="PTHR42815:SF2">
    <property type="entry name" value="FAD-BINDING, PUTATIVE (AFU_ORTHOLOGUE AFUA_6G07600)-RELATED"/>
    <property type="match status" value="1"/>
</dbReference>
<feature type="compositionally biased region" description="Pro residues" evidence="1">
    <location>
        <begin position="216"/>
        <end position="226"/>
    </location>
</feature>
<keyword evidence="3" id="KW-0560">Oxidoreductase</keyword>
<dbReference type="SUPFAM" id="SSF50475">
    <property type="entry name" value="FMN-binding split barrel"/>
    <property type="match status" value="1"/>
</dbReference>
<feature type="region of interest" description="Disordered" evidence="1">
    <location>
        <begin position="183"/>
        <end position="226"/>
    </location>
</feature>
<dbReference type="InterPro" id="IPR012349">
    <property type="entry name" value="Split_barrel_FMN-bd"/>
</dbReference>
<gene>
    <name evidence="3" type="ORF">R7226_18380</name>
</gene>
<dbReference type="PANTHER" id="PTHR42815">
    <property type="entry name" value="FAD-BINDING, PUTATIVE (AFU_ORTHOLOGUE AFUA_6G07600)-RELATED"/>
    <property type="match status" value="1"/>
</dbReference>